<evidence type="ECO:0000313" key="3">
    <source>
        <dbReference type="EMBL" id="KAL1881345.1"/>
    </source>
</evidence>
<gene>
    <name evidence="3" type="ORF">Daus18300_001198</name>
</gene>
<dbReference type="PROSITE" id="PS00108">
    <property type="entry name" value="PROTEIN_KINASE_ST"/>
    <property type="match status" value="1"/>
</dbReference>
<organism evidence="3 4">
    <name type="scientific">Diaporthe australafricana</name>
    <dbReference type="NCBI Taxonomy" id="127596"/>
    <lineage>
        <taxon>Eukaryota</taxon>
        <taxon>Fungi</taxon>
        <taxon>Dikarya</taxon>
        <taxon>Ascomycota</taxon>
        <taxon>Pezizomycotina</taxon>
        <taxon>Sordariomycetes</taxon>
        <taxon>Sordariomycetidae</taxon>
        <taxon>Diaporthales</taxon>
        <taxon>Diaporthaceae</taxon>
        <taxon>Diaporthe</taxon>
    </lineage>
</organism>
<feature type="compositionally biased region" description="Basic residues" evidence="1">
    <location>
        <begin position="742"/>
        <end position="751"/>
    </location>
</feature>
<feature type="compositionally biased region" description="Polar residues" evidence="1">
    <location>
        <begin position="603"/>
        <end position="629"/>
    </location>
</feature>
<feature type="region of interest" description="Disordered" evidence="1">
    <location>
        <begin position="689"/>
        <end position="751"/>
    </location>
</feature>
<dbReference type="PANTHER" id="PTHR44305:SF24">
    <property type="entry name" value="TYROSINE-PROTEIN KINASE C03B1.5-RELATED"/>
    <property type="match status" value="1"/>
</dbReference>
<feature type="compositionally biased region" description="Basic and acidic residues" evidence="1">
    <location>
        <begin position="569"/>
        <end position="583"/>
    </location>
</feature>
<feature type="region of interest" description="Disordered" evidence="1">
    <location>
        <begin position="564"/>
        <end position="654"/>
    </location>
</feature>
<dbReference type="Pfam" id="PF00069">
    <property type="entry name" value="Pkinase"/>
    <property type="match status" value="1"/>
</dbReference>
<dbReference type="SMART" id="SM00220">
    <property type="entry name" value="S_TKc"/>
    <property type="match status" value="1"/>
</dbReference>
<dbReference type="InterPro" id="IPR011009">
    <property type="entry name" value="Kinase-like_dom_sf"/>
</dbReference>
<dbReference type="InterPro" id="IPR008271">
    <property type="entry name" value="Ser/Thr_kinase_AS"/>
</dbReference>
<dbReference type="PROSITE" id="PS50011">
    <property type="entry name" value="PROTEIN_KINASE_DOM"/>
    <property type="match status" value="1"/>
</dbReference>
<dbReference type="InterPro" id="IPR053083">
    <property type="entry name" value="TF_kinase-domain_protein"/>
</dbReference>
<evidence type="ECO:0000313" key="4">
    <source>
        <dbReference type="Proteomes" id="UP001583177"/>
    </source>
</evidence>
<comment type="caution">
    <text evidence="3">The sequence shown here is derived from an EMBL/GenBank/DDBJ whole genome shotgun (WGS) entry which is preliminary data.</text>
</comment>
<feature type="region of interest" description="Disordered" evidence="1">
    <location>
        <begin position="1"/>
        <end position="25"/>
    </location>
</feature>
<dbReference type="PANTHER" id="PTHR44305">
    <property type="entry name" value="SI:DKEY-192D15.2-RELATED"/>
    <property type="match status" value="1"/>
</dbReference>
<dbReference type="InterPro" id="IPR000719">
    <property type="entry name" value="Prot_kinase_dom"/>
</dbReference>
<evidence type="ECO:0000256" key="1">
    <source>
        <dbReference type="SAM" id="MobiDB-lite"/>
    </source>
</evidence>
<feature type="compositionally biased region" description="Polar residues" evidence="1">
    <location>
        <begin position="508"/>
        <end position="528"/>
    </location>
</feature>
<feature type="compositionally biased region" description="Low complexity" evidence="1">
    <location>
        <begin position="700"/>
        <end position="709"/>
    </location>
</feature>
<sequence>MGDAADGWHTVMPTSHHGHGRLSRPQVEEYELQSLKEWTSSTENWSGMGKHITVTDYPETKTKVHARFKTIENLGATRISVVEKVHYSLQSNKYPICLARKWIRPRRGRTLEMLRDEAEIMERLDHKHIIKLVGTYSIKYNELYLLIWPVAVCDLSAFLDDIENLRHGQGDFEDIVSRFEALGLGRPDGNGGTTGNGLDHRQYLHQIIGCITQATAFCHRERIRHLDLKPSNILLAPGRVYLADFGVAKDVEQRDHTHTLGKLGTPKWQPPEMSNTEDEWSMKKADVYTLGLVHLNILAILYHANMSDFEHALCDDHPVSSAGKFRRFLDTLAALALASQDVKDPDAATLVPKHIVRLVSEMVSRDPESRPDAGDADKELVRLGGIHQIYHSPCCKRSDRYVTELLDNRQREMATKCQKLQEKNGQLSSQLRELKAKDETYEKRIQDERDRCARSNKLLEDERRVRKQLEDQIAAMQYNGARRRPGPARQEKQFQEGLAKPKPRYAERQQQAQYTSPGQQASSKSHITMSGPKLGNELRPVTATAQPRTPSALPVSFASAAASPVINKGDSKPSRSPRPEAVPRRSISRLPLATNPATPIRSRAQTPTLNRDSSLTDSTQYSMTSSILSRLSVGTKDTSVSPSPAMGWSPLMNRDDMKPTDRHWMLSGAGLGISGAPFEHMAEGASDWSLDGVESGSVRSSGPVAAHSPAPSPSPLSPMSPQSSKNRPSMPTAKSWADVARKRQQRGVRAD</sequence>
<evidence type="ECO:0000259" key="2">
    <source>
        <dbReference type="PROSITE" id="PS50011"/>
    </source>
</evidence>
<dbReference type="EMBL" id="JAWRVE010000006">
    <property type="protein sequence ID" value="KAL1881345.1"/>
    <property type="molecule type" value="Genomic_DNA"/>
</dbReference>
<dbReference type="Proteomes" id="UP001583177">
    <property type="component" value="Unassembled WGS sequence"/>
</dbReference>
<protein>
    <recommendedName>
        <fullName evidence="2">Protein kinase domain-containing protein</fullName>
    </recommendedName>
</protein>
<proteinExistence type="predicted"/>
<keyword evidence="4" id="KW-1185">Reference proteome</keyword>
<name>A0ABR3Y0A8_9PEZI</name>
<feature type="domain" description="Protein kinase" evidence="2">
    <location>
        <begin position="68"/>
        <end position="390"/>
    </location>
</feature>
<dbReference type="Gene3D" id="3.30.200.20">
    <property type="entry name" value="Phosphorylase Kinase, domain 1"/>
    <property type="match status" value="1"/>
</dbReference>
<feature type="region of interest" description="Disordered" evidence="1">
    <location>
        <begin position="477"/>
        <end position="537"/>
    </location>
</feature>
<reference evidence="3 4" key="1">
    <citation type="journal article" date="2024" name="IMA Fungus">
        <title>IMA Genome - F19 : A genome assembly and annotation guide to empower mycologists, including annotated draft genome sequences of Ceratocystis pirilliformis, Diaporthe australafricana, Fusarium ophioides, Paecilomyces lecythidis, and Sporothrix stenoceras.</title>
        <authorList>
            <person name="Aylward J."/>
            <person name="Wilson A.M."/>
            <person name="Visagie C.M."/>
            <person name="Spraker J."/>
            <person name="Barnes I."/>
            <person name="Buitendag C."/>
            <person name="Ceriani C."/>
            <person name="Del Mar Angel L."/>
            <person name="du Plessis D."/>
            <person name="Fuchs T."/>
            <person name="Gasser K."/>
            <person name="Kramer D."/>
            <person name="Li W."/>
            <person name="Munsamy K."/>
            <person name="Piso A."/>
            <person name="Price J.L."/>
            <person name="Sonnekus B."/>
            <person name="Thomas C."/>
            <person name="van der Nest A."/>
            <person name="van Dijk A."/>
            <person name="van Heerden A."/>
            <person name="van Vuuren N."/>
            <person name="Yilmaz N."/>
            <person name="Duong T.A."/>
            <person name="van der Merwe N.A."/>
            <person name="Wingfield M.J."/>
            <person name="Wingfield B.D."/>
        </authorList>
    </citation>
    <scope>NUCLEOTIDE SEQUENCE [LARGE SCALE GENOMIC DNA]</scope>
    <source>
        <strain evidence="3 4">CMW 18300</strain>
    </source>
</reference>
<accession>A0ABR3Y0A8</accession>
<dbReference type="SUPFAM" id="SSF56112">
    <property type="entry name" value="Protein kinase-like (PK-like)"/>
    <property type="match status" value="1"/>
</dbReference>
<dbReference type="Gene3D" id="1.10.510.10">
    <property type="entry name" value="Transferase(Phosphotransferase) domain 1"/>
    <property type="match status" value="1"/>
</dbReference>
<dbReference type="CDD" id="cd00180">
    <property type="entry name" value="PKc"/>
    <property type="match status" value="1"/>
</dbReference>